<gene>
    <name evidence="1" type="ORF">HK107_00480</name>
</gene>
<evidence type="ECO:0000313" key="1">
    <source>
        <dbReference type="EMBL" id="NNU14796.1"/>
    </source>
</evidence>
<proteinExistence type="predicted"/>
<evidence type="ECO:0000313" key="2">
    <source>
        <dbReference type="Proteomes" id="UP000536835"/>
    </source>
</evidence>
<sequence>MISKLKRLFREPGYLLAHHLIRRGYHAAALAWLKALSKNGLPIGPGAAELMRSLWARENRAGLHEWISEVEAIDAVLAREYRVRLNAHLKPQDDHLDDAIDVANEMRGPLADLRQLEMATLALDGALRWHSLEKARSVLEQFPALGAINSAASATIAAAYCGAILREEGPDTCLDAIHRFTDDAVEDHSQTFAIRVTETAHAARIAKGEPPSALAPYERFIQHVTSRDQLQLAEAWRDLCDAGFDTQFLVRTDKDQAVLLIDRLKEAARASIPFLALRLGDGEGYGCPPLDGHPAFVSSDKRIDNYLEADLLHREMSWWGLPLDQSQRDTFIHRFQSSILDADIIGVPNIYRLCRDGSPSFPVFDRHSGRGLARVMGFILSLARSGALDEATFTDERFNHLLGRSEMLEVASAAESVVVVSPYTDEKIRMALGPVATKLSTLLIPPHVRVRSAVGSTDSLPQSFDGLAAEVEAVAKPGTLVLLAAGFLAKDLGARAKRRGACALDLGSSLDRLMGVRARSLADVASPQRSKTSP</sequence>
<dbReference type="Proteomes" id="UP000536835">
    <property type="component" value="Unassembled WGS sequence"/>
</dbReference>
<dbReference type="RefSeq" id="WP_173195732.1">
    <property type="nucleotide sequence ID" value="NZ_JABFCX010000001.1"/>
</dbReference>
<keyword evidence="2" id="KW-1185">Reference proteome</keyword>
<accession>A0A7Y3W438</accession>
<protein>
    <submittedName>
        <fullName evidence="1">Uncharacterized protein</fullName>
    </submittedName>
</protein>
<reference evidence="1 2" key="1">
    <citation type="submission" date="2020-05" db="EMBL/GenBank/DDBJ databases">
        <title>Parvularcula mediterraneae sp. nov., isolated from polypropylene straw from shallow seawater of the seashore of Laganas in Zakynthos island, Greece.</title>
        <authorList>
            <person name="Szabo I."/>
            <person name="Al-Omari J."/>
            <person name="Rado J."/>
            <person name="Szerdahelyi G.S."/>
        </authorList>
    </citation>
    <scope>NUCLEOTIDE SEQUENCE [LARGE SCALE GENOMIC DNA]</scope>
    <source>
        <strain evidence="1 2">ZS-1/3</strain>
    </source>
</reference>
<organism evidence="1 2">
    <name type="scientific">Parvularcula mediterranea</name>
    <dbReference type="NCBI Taxonomy" id="2732508"/>
    <lineage>
        <taxon>Bacteria</taxon>
        <taxon>Pseudomonadati</taxon>
        <taxon>Pseudomonadota</taxon>
        <taxon>Alphaproteobacteria</taxon>
        <taxon>Parvularculales</taxon>
        <taxon>Parvularculaceae</taxon>
        <taxon>Parvularcula</taxon>
    </lineage>
</organism>
<name>A0A7Y3W438_9PROT</name>
<dbReference type="EMBL" id="JABFCX010000001">
    <property type="protein sequence ID" value="NNU14796.1"/>
    <property type="molecule type" value="Genomic_DNA"/>
</dbReference>
<dbReference type="AlphaFoldDB" id="A0A7Y3W438"/>
<comment type="caution">
    <text evidence="1">The sequence shown here is derived from an EMBL/GenBank/DDBJ whole genome shotgun (WGS) entry which is preliminary data.</text>
</comment>